<organism evidence="2 3">
    <name type="scientific">Heliocybe sulcata</name>
    <dbReference type="NCBI Taxonomy" id="5364"/>
    <lineage>
        <taxon>Eukaryota</taxon>
        <taxon>Fungi</taxon>
        <taxon>Dikarya</taxon>
        <taxon>Basidiomycota</taxon>
        <taxon>Agaricomycotina</taxon>
        <taxon>Agaricomycetes</taxon>
        <taxon>Gloeophyllales</taxon>
        <taxon>Gloeophyllaceae</taxon>
        <taxon>Heliocybe</taxon>
    </lineage>
</organism>
<feature type="domain" description="DSBA-like thioredoxin" evidence="1">
    <location>
        <begin position="10"/>
        <end position="213"/>
    </location>
</feature>
<dbReference type="SUPFAM" id="SSF52833">
    <property type="entry name" value="Thioredoxin-like"/>
    <property type="match status" value="1"/>
</dbReference>
<dbReference type="Pfam" id="PF01323">
    <property type="entry name" value="DSBA"/>
    <property type="match status" value="1"/>
</dbReference>
<dbReference type="Proteomes" id="UP000305948">
    <property type="component" value="Unassembled WGS sequence"/>
</dbReference>
<evidence type="ECO:0000313" key="2">
    <source>
        <dbReference type="EMBL" id="TFK49506.1"/>
    </source>
</evidence>
<name>A0A5C3MZ88_9AGAM</name>
<accession>A0A5C3MZ88</accession>
<sequence>MASTKVIKLVVISDVICPWCYIGQKELLAAIDQMASIPNLCPVKFDIEFRPFRLLTSLKDDEPPVEKDKWYTARFGKEKYENIQQMVGVRAKKVGVNISWDGKLSQSTAAHRLLQKAWKTGGQRLQQPLLTGLFKTFLEDAKDIGDKEVLAECAAETGAMSKEEAIEFLETDEGLAEVNSMIADTKAKGITGVPFTIIDGKWAVSGGQTADVYVQIFTKLASMEVPTPTETATTLSK</sequence>
<evidence type="ECO:0000313" key="3">
    <source>
        <dbReference type="Proteomes" id="UP000305948"/>
    </source>
</evidence>
<dbReference type="STRING" id="5364.A0A5C3MZ88"/>
<evidence type="ECO:0000259" key="1">
    <source>
        <dbReference type="Pfam" id="PF01323"/>
    </source>
</evidence>
<dbReference type="PANTHER" id="PTHR13887:SF41">
    <property type="entry name" value="THIOREDOXIN SUPERFAMILY PROTEIN"/>
    <property type="match status" value="1"/>
</dbReference>
<dbReference type="OrthoDB" id="1930760at2759"/>
<dbReference type="AlphaFoldDB" id="A0A5C3MZ88"/>
<dbReference type="Gene3D" id="3.40.30.10">
    <property type="entry name" value="Glutaredoxin"/>
    <property type="match status" value="1"/>
</dbReference>
<dbReference type="PANTHER" id="PTHR13887">
    <property type="entry name" value="GLUTATHIONE S-TRANSFERASE KAPPA"/>
    <property type="match status" value="1"/>
</dbReference>
<dbReference type="EMBL" id="ML213515">
    <property type="protein sequence ID" value="TFK49506.1"/>
    <property type="molecule type" value="Genomic_DNA"/>
</dbReference>
<reference evidence="2 3" key="1">
    <citation type="journal article" date="2019" name="Nat. Ecol. Evol.">
        <title>Megaphylogeny resolves global patterns of mushroom evolution.</title>
        <authorList>
            <person name="Varga T."/>
            <person name="Krizsan K."/>
            <person name="Foldi C."/>
            <person name="Dima B."/>
            <person name="Sanchez-Garcia M."/>
            <person name="Sanchez-Ramirez S."/>
            <person name="Szollosi G.J."/>
            <person name="Szarkandi J.G."/>
            <person name="Papp V."/>
            <person name="Albert L."/>
            <person name="Andreopoulos W."/>
            <person name="Angelini C."/>
            <person name="Antonin V."/>
            <person name="Barry K.W."/>
            <person name="Bougher N.L."/>
            <person name="Buchanan P."/>
            <person name="Buyck B."/>
            <person name="Bense V."/>
            <person name="Catcheside P."/>
            <person name="Chovatia M."/>
            <person name="Cooper J."/>
            <person name="Damon W."/>
            <person name="Desjardin D."/>
            <person name="Finy P."/>
            <person name="Geml J."/>
            <person name="Haridas S."/>
            <person name="Hughes K."/>
            <person name="Justo A."/>
            <person name="Karasinski D."/>
            <person name="Kautmanova I."/>
            <person name="Kiss B."/>
            <person name="Kocsube S."/>
            <person name="Kotiranta H."/>
            <person name="LaButti K.M."/>
            <person name="Lechner B.E."/>
            <person name="Liimatainen K."/>
            <person name="Lipzen A."/>
            <person name="Lukacs Z."/>
            <person name="Mihaltcheva S."/>
            <person name="Morgado L.N."/>
            <person name="Niskanen T."/>
            <person name="Noordeloos M.E."/>
            <person name="Ohm R.A."/>
            <person name="Ortiz-Santana B."/>
            <person name="Ovrebo C."/>
            <person name="Racz N."/>
            <person name="Riley R."/>
            <person name="Savchenko A."/>
            <person name="Shiryaev A."/>
            <person name="Soop K."/>
            <person name="Spirin V."/>
            <person name="Szebenyi C."/>
            <person name="Tomsovsky M."/>
            <person name="Tulloss R.E."/>
            <person name="Uehling J."/>
            <person name="Grigoriev I.V."/>
            <person name="Vagvolgyi C."/>
            <person name="Papp T."/>
            <person name="Martin F.M."/>
            <person name="Miettinen O."/>
            <person name="Hibbett D.S."/>
            <person name="Nagy L.G."/>
        </authorList>
    </citation>
    <scope>NUCLEOTIDE SEQUENCE [LARGE SCALE GENOMIC DNA]</scope>
    <source>
        <strain evidence="2 3">OMC1185</strain>
    </source>
</reference>
<gene>
    <name evidence="2" type="ORF">OE88DRAFT_345768</name>
</gene>
<keyword evidence="3" id="KW-1185">Reference proteome</keyword>
<dbReference type="GO" id="GO:0016491">
    <property type="term" value="F:oxidoreductase activity"/>
    <property type="evidence" value="ECO:0007669"/>
    <property type="project" value="InterPro"/>
</dbReference>
<protein>
    <submittedName>
        <fullName evidence="2">Thioredoxin-like protein</fullName>
    </submittedName>
</protein>
<dbReference type="InterPro" id="IPR036249">
    <property type="entry name" value="Thioredoxin-like_sf"/>
</dbReference>
<proteinExistence type="predicted"/>
<dbReference type="InterPro" id="IPR001853">
    <property type="entry name" value="DSBA-like_thioredoxin_dom"/>
</dbReference>
<dbReference type="CDD" id="cd03024">
    <property type="entry name" value="DsbA_FrnE"/>
    <property type="match status" value="1"/>
</dbReference>